<dbReference type="Proteomes" id="UP000505377">
    <property type="component" value="Chromosome"/>
</dbReference>
<feature type="region of interest" description="Disordered" evidence="1">
    <location>
        <begin position="1"/>
        <end position="42"/>
    </location>
</feature>
<dbReference type="GO" id="GO:0120147">
    <property type="term" value="F:formylglycine-generating oxidase activity"/>
    <property type="evidence" value="ECO:0007669"/>
    <property type="project" value="TreeGrafter"/>
</dbReference>
<sequence length="318" mass="33896">MPVSDATDSSCCGGVSRSGTDAGVRAEGRTGGTPTTPTTQPHTALLALPGGVFRMGSDEQRYPGDGEGPARDVRVGAFRIAPHAVSNDDFAAFAAATGYVTTAEWVGTSFVFGGLLPDDFPPTRAVAAAPWWREVPGASWRRPEGGASDVDGRGDHPVVHVSWLDAREYCRWAGGRLPAEAEWEYAARGGLDGVRYPWGDELTPGGEHRMNVFQGRFPGRDTGEDGFAGTAPVDAYPANGYGLHNTTGNVWEWCADRFGPARPGRRNMRGGSYLCHESYCWRYRCAARSANTPDSSAGNIGFRMAAAVHPAGGIEDDR</sequence>
<evidence type="ECO:0000256" key="1">
    <source>
        <dbReference type="SAM" id="MobiDB-lite"/>
    </source>
</evidence>
<dbReference type="KEGG" id="pbro:HOP40_21090"/>
<dbReference type="InterPro" id="IPR051043">
    <property type="entry name" value="Sulfatase_Mod_Factor_Kinase"/>
</dbReference>
<dbReference type="PANTHER" id="PTHR23150">
    <property type="entry name" value="SULFATASE MODIFYING FACTOR 1, 2"/>
    <property type="match status" value="1"/>
</dbReference>
<dbReference type="InterPro" id="IPR016187">
    <property type="entry name" value="CTDL_fold"/>
</dbReference>
<gene>
    <name evidence="3" type="ORF">HOP40_21090</name>
</gene>
<name>A0A6M6JL28_9PSEU</name>
<reference evidence="3 4" key="1">
    <citation type="submission" date="2020-05" db="EMBL/GenBank/DDBJ databases">
        <authorList>
            <person name="Mo P."/>
        </authorList>
    </citation>
    <scope>NUCLEOTIDE SEQUENCE [LARGE SCALE GENOMIC DNA]</scope>
    <source>
        <strain evidence="3 4">Gen01</strain>
    </source>
</reference>
<evidence type="ECO:0000313" key="4">
    <source>
        <dbReference type="Proteomes" id="UP000505377"/>
    </source>
</evidence>
<dbReference type="SUPFAM" id="SSF56436">
    <property type="entry name" value="C-type lectin-like"/>
    <property type="match status" value="1"/>
</dbReference>
<feature type="compositionally biased region" description="Low complexity" evidence="1">
    <location>
        <begin position="32"/>
        <end position="42"/>
    </location>
</feature>
<evidence type="ECO:0000259" key="2">
    <source>
        <dbReference type="Pfam" id="PF03781"/>
    </source>
</evidence>
<dbReference type="AlphaFoldDB" id="A0A6M6JL28"/>
<feature type="domain" description="Sulfatase-modifying factor enzyme-like" evidence="2">
    <location>
        <begin position="43"/>
        <end position="305"/>
    </location>
</feature>
<dbReference type="PANTHER" id="PTHR23150:SF19">
    <property type="entry name" value="FORMYLGLYCINE-GENERATING ENZYME"/>
    <property type="match status" value="1"/>
</dbReference>
<dbReference type="Pfam" id="PF03781">
    <property type="entry name" value="FGE-sulfatase"/>
    <property type="match status" value="1"/>
</dbReference>
<dbReference type="InterPro" id="IPR005532">
    <property type="entry name" value="SUMF_dom"/>
</dbReference>
<evidence type="ECO:0000313" key="3">
    <source>
        <dbReference type="EMBL" id="QJY47985.1"/>
    </source>
</evidence>
<protein>
    <submittedName>
        <fullName evidence="3">Formylglycine-generating enzyme family protein</fullName>
    </submittedName>
</protein>
<proteinExistence type="predicted"/>
<organism evidence="3 4">
    <name type="scientific">Pseudonocardia broussonetiae</name>
    <dbReference type="NCBI Taxonomy" id="2736640"/>
    <lineage>
        <taxon>Bacteria</taxon>
        <taxon>Bacillati</taxon>
        <taxon>Actinomycetota</taxon>
        <taxon>Actinomycetes</taxon>
        <taxon>Pseudonocardiales</taxon>
        <taxon>Pseudonocardiaceae</taxon>
        <taxon>Pseudonocardia</taxon>
    </lineage>
</organism>
<dbReference type="EMBL" id="CP053564">
    <property type="protein sequence ID" value="QJY47985.1"/>
    <property type="molecule type" value="Genomic_DNA"/>
</dbReference>
<dbReference type="Gene3D" id="3.90.1580.10">
    <property type="entry name" value="paralog of FGE (formylglycine-generating enzyme)"/>
    <property type="match status" value="1"/>
</dbReference>
<keyword evidence="4" id="KW-1185">Reference proteome</keyword>
<accession>A0A6M6JL28</accession>
<feature type="compositionally biased region" description="Polar residues" evidence="1">
    <location>
        <begin position="1"/>
        <end position="10"/>
    </location>
</feature>
<dbReference type="InterPro" id="IPR042095">
    <property type="entry name" value="SUMF_sf"/>
</dbReference>